<accession>A0A1N6VRQ8</accession>
<dbReference type="Pfam" id="PF09837">
    <property type="entry name" value="DUF2064"/>
    <property type="match status" value="1"/>
</dbReference>
<gene>
    <name evidence="1" type="ORF">SAMN05421834_10886</name>
</gene>
<organism evidence="1 2">
    <name type="scientific">Halanaerobium kushneri</name>
    <dbReference type="NCBI Taxonomy" id="56779"/>
    <lineage>
        <taxon>Bacteria</taxon>
        <taxon>Bacillati</taxon>
        <taxon>Bacillota</taxon>
        <taxon>Clostridia</taxon>
        <taxon>Halanaerobiales</taxon>
        <taxon>Halanaerobiaceae</taxon>
        <taxon>Halanaerobium</taxon>
    </lineage>
</organism>
<protein>
    <recommendedName>
        <fullName evidence="3">DUF2064 domain-containing protein</fullName>
    </recommendedName>
</protein>
<dbReference type="PANTHER" id="PTHR36529:SF1">
    <property type="entry name" value="GLYCOSYLTRANSFERASE"/>
    <property type="match status" value="1"/>
</dbReference>
<dbReference type="SUPFAM" id="SSF53448">
    <property type="entry name" value="Nucleotide-diphospho-sugar transferases"/>
    <property type="match status" value="1"/>
</dbReference>
<dbReference type="InterPro" id="IPR029044">
    <property type="entry name" value="Nucleotide-diphossugar_trans"/>
</dbReference>
<dbReference type="AlphaFoldDB" id="A0A1N6VRQ8"/>
<name>A0A1N6VRQ8_9FIRM</name>
<reference evidence="2" key="1">
    <citation type="submission" date="2017-01" db="EMBL/GenBank/DDBJ databases">
        <authorList>
            <person name="Varghese N."/>
            <person name="Submissions S."/>
        </authorList>
    </citation>
    <scope>NUCLEOTIDE SEQUENCE [LARGE SCALE GENOMIC DNA]</scope>
    <source>
        <strain evidence="2">ATCC 700103</strain>
    </source>
</reference>
<sequence length="169" mass="19463">MSYKPEQSPKIFAEVIAKDFIRIPQRGESCGEIMYNAVTEAYQKSKLPVVIVGSNFPLLATDTFTEAFAGLKERDIVIGPSVDGSYYLLGMKKPEESLFYFKDWRKQSILEKTIKAASQHNLKIHFLPEAAEINTFKELLRLRFELIGKNIDSNYLKNTRKIIDELFIY</sequence>
<keyword evidence="2" id="KW-1185">Reference proteome</keyword>
<evidence type="ECO:0000313" key="1">
    <source>
        <dbReference type="EMBL" id="SIQ80553.1"/>
    </source>
</evidence>
<evidence type="ECO:0000313" key="2">
    <source>
        <dbReference type="Proteomes" id="UP000185669"/>
    </source>
</evidence>
<dbReference type="Gene3D" id="3.90.550.10">
    <property type="entry name" value="Spore Coat Polysaccharide Biosynthesis Protein SpsA, Chain A"/>
    <property type="match status" value="1"/>
</dbReference>
<dbReference type="EMBL" id="FTNC01000008">
    <property type="protein sequence ID" value="SIQ80553.1"/>
    <property type="molecule type" value="Genomic_DNA"/>
</dbReference>
<dbReference type="Proteomes" id="UP000185669">
    <property type="component" value="Unassembled WGS sequence"/>
</dbReference>
<proteinExistence type="predicted"/>
<dbReference type="STRING" id="56779.SAMN05421834_10886"/>
<dbReference type="InterPro" id="IPR018641">
    <property type="entry name" value="Trfase_1_rSAM/seldom-assoc"/>
</dbReference>
<evidence type="ECO:0008006" key="3">
    <source>
        <dbReference type="Google" id="ProtNLM"/>
    </source>
</evidence>
<dbReference type="OrthoDB" id="9810303at2"/>
<dbReference type="RefSeq" id="WP_159437155.1">
    <property type="nucleotide sequence ID" value="NZ_FTNC01000008.1"/>
</dbReference>
<dbReference type="PANTHER" id="PTHR36529">
    <property type="entry name" value="SLL1095 PROTEIN"/>
    <property type="match status" value="1"/>
</dbReference>